<dbReference type="EMBL" id="MN739479">
    <property type="protein sequence ID" value="QHT06984.1"/>
    <property type="molecule type" value="Genomic_DNA"/>
</dbReference>
<sequence length="192" mass="22195">MALALSNNVLLVIIFILFVILMLNLFFGCSSIYEGFEAKEMTEEDIETIKKIKPEEAVKLFQKKLKNDKMNTDSKNKETTEEPFDTEPEEEEDKEEDNEPKAQELKSSKIVREMLTKERPNEKHPLTKKETELFEAISKDQVSNEDLEKLVKAGIVTESLVERFLNQMQDNVSTKTKDVVEGFSCERDFATF</sequence>
<feature type="region of interest" description="Disordered" evidence="1">
    <location>
        <begin position="69"/>
        <end position="110"/>
    </location>
</feature>
<reference evidence="3" key="1">
    <citation type="journal article" date="2020" name="Nature">
        <title>Giant virus diversity and host interactions through global metagenomics.</title>
        <authorList>
            <person name="Schulz F."/>
            <person name="Roux S."/>
            <person name="Paez-Espino D."/>
            <person name="Jungbluth S."/>
            <person name="Walsh D.A."/>
            <person name="Denef V.J."/>
            <person name="McMahon K.D."/>
            <person name="Konstantinidis K.T."/>
            <person name="Eloe-Fadrosh E.A."/>
            <person name="Kyrpides N.C."/>
            <person name="Woyke T."/>
        </authorList>
    </citation>
    <scope>NUCLEOTIDE SEQUENCE</scope>
    <source>
        <strain evidence="3">GVMAG-M-3300021962-46</strain>
    </source>
</reference>
<feature type="transmembrane region" description="Helical" evidence="2">
    <location>
        <begin position="12"/>
        <end position="33"/>
    </location>
</feature>
<protein>
    <submittedName>
        <fullName evidence="3">Uncharacterized protein</fullName>
    </submittedName>
</protein>
<accession>A0A6C0CTE5</accession>
<dbReference type="AlphaFoldDB" id="A0A6C0CTE5"/>
<feature type="compositionally biased region" description="Basic and acidic residues" evidence="1">
    <location>
        <begin position="99"/>
        <end position="110"/>
    </location>
</feature>
<feature type="compositionally biased region" description="Basic and acidic residues" evidence="1">
    <location>
        <begin position="69"/>
        <end position="80"/>
    </location>
</feature>
<keyword evidence="2" id="KW-0812">Transmembrane</keyword>
<evidence type="ECO:0000256" key="2">
    <source>
        <dbReference type="SAM" id="Phobius"/>
    </source>
</evidence>
<name>A0A6C0CTE5_9ZZZZ</name>
<keyword evidence="2" id="KW-0472">Membrane</keyword>
<proteinExistence type="predicted"/>
<evidence type="ECO:0000256" key="1">
    <source>
        <dbReference type="SAM" id="MobiDB-lite"/>
    </source>
</evidence>
<feature type="compositionally biased region" description="Acidic residues" evidence="1">
    <location>
        <begin position="81"/>
        <end position="98"/>
    </location>
</feature>
<evidence type="ECO:0000313" key="3">
    <source>
        <dbReference type="EMBL" id="QHT06984.1"/>
    </source>
</evidence>
<organism evidence="3">
    <name type="scientific">viral metagenome</name>
    <dbReference type="NCBI Taxonomy" id="1070528"/>
    <lineage>
        <taxon>unclassified sequences</taxon>
        <taxon>metagenomes</taxon>
        <taxon>organismal metagenomes</taxon>
    </lineage>
</organism>
<keyword evidence="2" id="KW-1133">Transmembrane helix</keyword>